<feature type="DNA-binding region" description="OmpR/PhoB-type" evidence="3">
    <location>
        <begin position="124"/>
        <end position="218"/>
    </location>
</feature>
<dbReference type="RefSeq" id="WP_215821850.1">
    <property type="nucleotide sequence ID" value="NZ_JAGSOY010000088.1"/>
</dbReference>
<evidence type="ECO:0000313" key="6">
    <source>
        <dbReference type="EMBL" id="MBU2713565.1"/>
    </source>
</evidence>
<feature type="domain" description="Response regulatory" evidence="4">
    <location>
        <begin position="2"/>
        <end position="116"/>
    </location>
</feature>
<evidence type="ECO:0000256" key="3">
    <source>
        <dbReference type="PROSITE-ProRule" id="PRU01091"/>
    </source>
</evidence>
<feature type="modified residue" description="4-aspartylphosphate" evidence="2">
    <location>
        <position position="51"/>
    </location>
</feature>
<accession>A0ABS5ZK11</accession>
<evidence type="ECO:0000256" key="1">
    <source>
        <dbReference type="ARBA" id="ARBA00023125"/>
    </source>
</evidence>
<dbReference type="InterPro" id="IPR039420">
    <property type="entry name" value="WalR-like"/>
</dbReference>
<proteinExistence type="predicted"/>
<dbReference type="Pfam" id="PF00486">
    <property type="entry name" value="Trans_reg_C"/>
    <property type="match status" value="1"/>
</dbReference>
<evidence type="ECO:0000259" key="4">
    <source>
        <dbReference type="PROSITE" id="PS50110"/>
    </source>
</evidence>
<dbReference type="Pfam" id="PF00072">
    <property type="entry name" value="Response_reg"/>
    <property type="match status" value="1"/>
</dbReference>
<name>A0ABS5ZK11_9GAMM</name>
<dbReference type="Gene3D" id="1.10.10.10">
    <property type="entry name" value="Winged helix-like DNA-binding domain superfamily/Winged helix DNA-binding domain"/>
    <property type="match status" value="1"/>
</dbReference>
<protein>
    <submittedName>
        <fullName evidence="6">Response regulator</fullName>
    </submittedName>
</protein>
<dbReference type="EMBL" id="JAGSOY010000088">
    <property type="protein sequence ID" value="MBU2713565.1"/>
    <property type="molecule type" value="Genomic_DNA"/>
</dbReference>
<dbReference type="PANTHER" id="PTHR48111:SF75">
    <property type="entry name" value="TRANSCRIPTIONAL REGULATORY PROTEIN BASR"/>
    <property type="match status" value="1"/>
</dbReference>
<dbReference type="SMART" id="SM00448">
    <property type="entry name" value="REC"/>
    <property type="match status" value="1"/>
</dbReference>
<reference evidence="6 7" key="1">
    <citation type="submission" date="2021-04" db="EMBL/GenBank/DDBJ databases">
        <authorList>
            <person name="Pira H."/>
            <person name="Risdian C."/>
            <person name="Wink J."/>
        </authorList>
    </citation>
    <scope>NUCLEOTIDE SEQUENCE [LARGE SCALE GENOMIC DNA]</scope>
    <source>
        <strain evidence="6 7">WH53</strain>
    </source>
</reference>
<dbReference type="InterPro" id="IPR001867">
    <property type="entry name" value="OmpR/PhoB-type_DNA-bd"/>
</dbReference>
<dbReference type="SMART" id="SM00862">
    <property type="entry name" value="Trans_reg_C"/>
    <property type="match status" value="1"/>
</dbReference>
<gene>
    <name evidence="6" type="ORF">KCG35_21125</name>
</gene>
<organism evidence="6 7">
    <name type="scientific">Zooshikella harenae</name>
    <dbReference type="NCBI Taxonomy" id="2827238"/>
    <lineage>
        <taxon>Bacteria</taxon>
        <taxon>Pseudomonadati</taxon>
        <taxon>Pseudomonadota</taxon>
        <taxon>Gammaproteobacteria</taxon>
        <taxon>Oceanospirillales</taxon>
        <taxon>Zooshikellaceae</taxon>
        <taxon>Zooshikella</taxon>
    </lineage>
</organism>
<dbReference type="PANTHER" id="PTHR48111">
    <property type="entry name" value="REGULATOR OF RPOS"/>
    <property type="match status" value="1"/>
</dbReference>
<sequence length="221" mass="25034">MRVLLVEDDSMLADGLCDALQLSGYTVDWLAQGQPVLSSLRHQAFAGVVLDLGLPDMDGIHVIKQIRQAKIDLPILILTARDEIDDRVHGLDAGADDYLVKPFDVEELKARLRALLRRSQGRQDNTIVLGDIALHPEKHQVYYQAQEIKLSRHEFKLLMILLGRPGKVFTKEILQELVYGWDNPPESNSIEVHIHHLRKKFYTSLIKTIRGVGYCVEKVPA</sequence>
<dbReference type="InterPro" id="IPR036388">
    <property type="entry name" value="WH-like_DNA-bd_sf"/>
</dbReference>
<feature type="domain" description="OmpR/PhoB-type" evidence="5">
    <location>
        <begin position="124"/>
        <end position="218"/>
    </location>
</feature>
<evidence type="ECO:0000256" key="2">
    <source>
        <dbReference type="PROSITE-ProRule" id="PRU00169"/>
    </source>
</evidence>
<evidence type="ECO:0000259" key="5">
    <source>
        <dbReference type="PROSITE" id="PS51755"/>
    </source>
</evidence>
<dbReference type="CDD" id="cd17624">
    <property type="entry name" value="REC_OmpR_PmrA-like"/>
    <property type="match status" value="1"/>
</dbReference>
<keyword evidence="1 3" id="KW-0238">DNA-binding</keyword>
<dbReference type="InterPro" id="IPR011006">
    <property type="entry name" value="CheY-like_superfamily"/>
</dbReference>
<dbReference type="Proteomes" id="UP000690515">
    <property type="component" value="Unassembled WGS sequence"/>
</dbReference>
<keyword evidence="2" id="KW-0597">Phosphoprotein</keyword>
<dbReference type="Gene3D" id="6.10.250.690">
    <property type="match status" value="1"/>
</dbReference>
<dbReference type="CDD" id="cd00383">
    <property type="entry name" value="trans_reg_C"/>
    <property type="match status" value="1"/>
</dbReference>
<dbReference type="InterPro" id="IPR001789">
    <property type="entry name" value="Sig_transdc_resp-reg_receiver"/>
</dbReference>
<dbReference type="SUPFAM" id="SSF52172">
    <property type="entry name" value="CheY-like"/>
    <property type="match status" value="1"/>
</dbReference>
<dbReference type="PROSITE" id="PS51755">
    <property type="entry name" value="OMPR_PHOB"/>
    <property type="match status" value="1"/>
</dbReference>
<comment type="caution">
    <text evidence="6">The sequence shown here is derived from an EMBL/GenBank/DDBJ whole genome shotgun (WGS) entry which is preliminary data.</text>
</comment>
<dbReference type="PROSITE" id="PS50110">
    <property type="entry name" value="RESPONSE_REGULATORY"/>
    <property type="match status" value="1"/>
</dbReference>
<evidence type="ECO:0000313" key="7">
    <source>
        <dbReference type="Proteomes" id="UP000690515"/>
    </source>
</evidence>
<dbReference type="Gene3D" id="3.40.50.2300">
    <property type="match status" value="1"/>
</dbReference>
<keyword evidence="7" id="KW-1185">Reference proteome</keyword>